<proteinExistence type="predicted"/>
<evidence type="ECO:0000313" key="1">
    <source>
        <dbReference type="EMBL" id="KDB51193.1"/>
    </source>
</evidence>
<reference evidence="1 2" key="1">
    <citation type="journal article" date="2014" name="FEMS Microbiol. Ecol.">
        <title>Sphaerotilus natans encrusted with nanoball-shaped Fe(III) oxide minerals formed by nitrate-reducing mixotrophic Fe(II) oxidation.</title>
        <authorList>
            <person name="Park S."/>
            <person name="Kim D.H."/>
            <person name="Lee J.H."/>
            <person name="Hur H.G."/>
        </authorList>
    </citation>
    <scope>NUCLEOTIDE SEQUENCE [LARGE SCALE GENOMIC DNA]</scope>
    <source>
        <strain evidence="1 2">DSM 6575</strain>
    </source>
</reference>
<dbReference type="AlphaFoldDB" id="A0A059KJ99"/>
<evidence type="ECO:0000313" key="2">
    <source>
        <dbReference type="Proteomes" id="UP000026714"/>
    </source>
</evidence>
<protein>
    <submittedName>
        <fullName evidence="1">Uncharacterized protein</fullName>
    </submittedName>
</protein>
<sequence>MVGTRTGTEWNLWTGDRSPCPCSGDPRACANRTRCNNGFNVKIGV</sequence>
<keyword evidence="2" id="KW-1185">Reference proteome</keyword>
<gene>
    <name evidence="1" type="ORF">X805_32030</name>
</gene>
<accession>A0A059KJ99</accession>
<dbReference type="EMBL" id="AZRA01000097">
    <property type="protein sequence ID" value="KDB51193.1"/>
    <property type="molecule type" value="Genomic_DNA"/>
</dbReference>
<dbReference type="Proteomes" id="UP000026714">
    <property type="component" value="Unassembled WGS sequence"/>
</dbReference>
<organism evidence="1 2">
    <name type="scientific">Sphaerotilus natans subsp. natans DSM 6575</name>
    <dbReference type="NCBI Taxonomy" id="1286631"/>
    <lineage>
        <taxon>Bacteria</taxon>
        <taxon>Pseudomonadati</taxon>
        <taxon>Pseudomonadota</taxon>
        <taxon>Betaproteobacteria</taxon>
        <taxon>Burkholderiales</taxon>
        <taxon>Sphaerotilaceae</taxon>
        <taxon>Sphaerotilus</taxon>
    </lineage>
</organism>
<name>A0A059KJ99_9BURK</name>
<comment type="caution">
    <text evidence="1">The sequence shown here is derived from an EMBL/GenBank/DDBJ whole genome shotgun (WGS) entry which is preliminary data.</text>
</comment>